<dbReference type="InterPro" id="IPR032710">
    <property type="entry name" value="NTF2-like_dom_sf"/>
</dbReference>
<name>A0A3M9X7Z8_9HYPH</name>
<evidence type="ECO:0000313" key="1">
    <source>
        <dbReference type="EMBL" id="RNJ43578.1"/>
    </source>
</evidence>
<dbReference type="EMBL" id="QKOD01000006">
    <property type="protein sequence ID" value="RNJ43578.1"/>
    <property type="molecule type" value="Genomic_DNA"/>
</dbReference>
<dbReference type="SUPFAM" id="SSF54427">
    <property type="entry name" value="NTF2-like"/>
    <property type="match status" value="1"/>
</dbReference>
<dbReference type="Gene3D" id="3.10.450.50">
    <property type="match status" value="1"/>
</dbReference>
<evidence type="ECO:0000313" key="2">
    <source>
        <dbReference type="Proteomes" id="UP000275436"/>
    </source>
</evidence>
<dbReference type="Proteomes" id="UP000275436">
    <property type="component" value="Unassembled WGS sequence"/>
</dbReference>
<proteinExistence type="predicted"/>
<dbReference type="RefSeq" id="WP_123169044.1">
    <property type="nucleotide sequence ID" value="NZ_QKOD01000006.1"/>
</dbReference>
<reference evidence="1 2" key="1">
    <citation type="journal article" date="2018" name="Mol. Plant Microbe Interact.">
        <title>Taxonomically Different Co-Microsymbionts of a Relict Legume, Oxytropis popoviana, Have Complementary Sets of Symbiotic Genes and Together Increase the Efficiency of Plant Nodulation.</title>
        <authorList>
            <person name="Safronova V."/>
            <person name="Belimov A."/>
            <person name="Sazanova A."/>
            <person name="Chirak E."/>
            <person name="Verkhozina A."/>
            <person name="Kuznetsova I."/>
            <person name="Andronov E."/>
            <person name="Puhalsky J."/>
            <person name="Tikhonovich I."/>
        </authorList>
    </citation>
    <scope>NUCLEOTIDE SEQUENCE [LARGE SCALE GENOMIC DNA]</scope>
    <source>
        <strain evidence="1 2">Opo-235</strain>
    </source>
</reference>
<gene>
    <name evidence="1" type="ORF">DNR46_23305</name>
</gene>
<organism evidence="1 2">
    <name type="scientific">Mesorhizobium japonicum</name>
    <dbReference type="NCBI Taxonomy" id="2066070"/>
    <lineage>
        <taxon>Bacteria</taxon>
        <taxon>Pseudomonadati</taxon>
        <taxon>Pseudomonadota</taxon>
        <taxon>Alphaproteobacteria</taxon>
        <taxon>Hyphomicrobiales</taxon>
        <taxon>Phyllobacteriaceae</taxon>
        <taxon>Mesorhizobium</taxon>
    </lineage>
</organism>
<accession>A0A3M9X7Z8</accession>
<comment type="caution">
    <text evidence="1">The sequence shown here is derived from an EMBL/GenBank/DDBJ whole genome shotgun (WGS) entry which is preliminary data.</text>
</comment>
<sequence>MNGTARPVRNVRSAVFTAAALLIAIVAARADDGAIINRWYSALLVADRTELADLLADDVRIKLEDLDVVQSKQEFIAALDEWKGAVAGAAIRHRIEKSEGGVTTVIACYDFPDNDMLMQETFAVTDNRITASSQAAIAENCEAY</sequence>
<dbReference type="AlphaFoldDB" id="A0A3M9X7Z8"/>
<protein>
    <submittedName>
        <fullName evidence="1">Nuclear transport factor 2 family protein</fullName>
    </submittedName>
</protein>